<evidence type="ECO:0000256" key="1">
    <source>
        <dbReference type="ARBA" id="ARBA00002600"/>
    </source>
</evidence>
<dbReference type="SUPFAM" id="SSF51905">
    <property type="entry name" value="FAD/NAD(P)-binding domain"/>
    <property type="match status" value="1"/>
</dbReference>
<comment type="similarity">
    <text evidence="3 11">Belongs to the protoporphyrinogen/coproporphyrinogen oxidase family. Protoporphyrinogen oxidase subfamily.</text>
</comment>
<comment type="pathway">
    <text evidence="2 11">Porphyrin-containing compound metabolism; protoporphyrin-IX biosynthesis; protoporphyrin-IX from protoporphyrinogen-IX: step 1/1.</text>
</comment>
<dbReference type="InterPro" id="IPR036188">
    <property type="entry name" value="FAD/NAD-bd_sf"/>
</dbReference>
<evidence type="ECO:0000256" key="5">
    <source>
        <dbReference type="ARBA" id="ARBA00022630"/>
    </source>
</evidence>
<dbReference type="GO" id="GO:0004729">
    <property type="term" value="F:oxygen-dependent protoporphyrinogen oxidase activity"/>
    <property type="evidence" value="ECO:0007669"/>
    <property type="project" value="UniProtKB-UniRule"/>
</dbReference>
<name>A0A0V0J166_SCHSO</name>
<keyword evidence="9 11" id="KW-0627">Porphyrin biosynthesis</keyword>
<evidence type="ECO:0000256" key="3">
    <source>
        <dbReference type="ARBA" id="ARBA00010551"/>
    </source>
</evidence>
<reference evidence="13" key="1">
    <citation type="submission" date="2016-01" db="EMBL/GenBank/DDBJ databases">
        <title>Reference transcriptome for the parasite Schistocephalus solidus: insights into the molecular evolution of parasitism.</title>
        <authorList>
            <person name="Hebert F.O."/>
            <person name="Grambauer S."/>
            <person name="Barber I."/>
            <person name="Landry C.R."/>
            <person name="Aubin-Horth N."/>
        </authorList>
    </citation>
    <scope>NUCLEOTIDE SEQUENCE</scope>
</reference>
<evidence type="ECO:0000256" key="10">
    <source>
        <dbReference type="ARBA" id="ARBA00047554"/>
    </source>
</evidence>
<evidence type="ECO:0000313" key="13">
    <source>
        <dbReference type="EMBL" id="JAP59390.1"/>
    </source>
</evidence>
<dbReference type="Pfam" id="PF01593">
    <property type="entry name" value="Amino_oxidase"/>
    <property type="match status" value="1"/>
</dbReference>
<proteinExistence type="inferred from homology"/>
<evidence type="ECO:0000259" key="12">
    <source>
        <dbReference type="Pfam" id="PF01593"/>
    </source>
</evidence>
<accession>A0A0V0J166</accession>
<keyword evidence="7 11" id="KW-0560">Oxidoreductase</keyword>
<dbReference type="GO" id="GO:0006782">
    <property type="term" value="P:protoporphyrinogen IX biosynthetic process"/>
    <property type="evidence" value="ECO:0007669"/>
    <property type="project" value="UniProtKB-UniRule"/>
</dbReference>
<dbReference type="NCBIfam" id="TIGR00562">
    <property type="entry name" value="proto_IX_ox"/>
    <property type="match status" value="1"/>
</dbReference>
<dbReference type="UniPathway" id="UPA00251">
    <property type="reaction ID" value="UER00324"/>
</dbReference>
<dbReference type="InterPro" id="IPR050464">
    <property type="entry name" value="Zeta_carotene_desat/Oxidored"/>
</dbReference>
<dbReference type="Gene3D" id="3.50.50.60">
    <property type="entry name" value="FAD/NAD(P)-binding domain"/>
    <property type="match status" value="1"/>
</dbReference>
<sequence length="522" mass="56117">MALRCVVVGGGISGLSTAYMLSKLPAGLVSRISLYEASNEFGGCIKTVQYPLSGSYQDLGPHTARVSRANPLVRLIHSLDLQREVVWLPPAQRLLYAAGTTRPLRLAAFSAQPPFTRSPLGLLIRRACSRGPPSLSPETDMSVDEFLRTRFDDEFADYFGSALVRGICAADSRNISVSALLPQLVKWDASGPNILLGAAKEMLLGALGLRTTSLPPEVEIFLPKPTGLKIPWSPRVLSFRKGMQTLTRALVDHLRESPNVALRSGAKVSSVNCRNGQFELHLHEGEGSLYRQVQADSVFLCAPASTCGAVLQKAALLPAESEALALLRPSNSPSASIAVVALEFDGNLGQSPAKPHQRAFGHLVPRSESGPVLGIIYDSSVLPHLSGPDGNCTRFTVMLQPRVDWLTATTAATPFDLAEPIREELLRLALEAVRTHLGLKVSSPERSIVGIWMHSIPNYPLGHIQNVRRIRRAIEETLHARGCGGRRTLHLVGASFDGVGVGDCVASAVRAVLSISCPNPLT</sequence>
<evidence type="ECO:0000256" key="6">
    <source>
        <dbReference type="ARBA" id="ARBA00022827"/>
    </source>
</evidence>
<dbReference type="SUPFAM" id="SSF54373">
    <property type="entry name" value="FAD-linked reductases, C-terminal domain"/>
    <property type="match status" value="1"/>
</dbReference>
<dbReference type="EC" id="1.3.3.4" evidence="4 11"/>
<gene>
    <name evidence="13" type="ORF">TR154444</name>
</gene>
<dbReference type="InterPro" id="IPR004572">
    <property type="entry name" value="Protoporphyrinogen_oxidase"/>
</dbReference>
<evidence type="ECO:0000256" key="9">
    <source>
        <dbReference type="ARBA" id="ARBA00023244"/>
    </source>
</evidence>
<dbReference type="AlphaFoldDB" id="A0A0V0J166"/>
<evidence type="ECO:0000256" key="7">
    <source>
        <dbReference type="ARBA" id="ARBA00023002"/>
    </source>
</evidence>
<protein>
    <recommendedName>
        <fullName evidence="4 11">Protoporphyrinogen oxidase</fullName>
        <ecNumber evidence="4 11">1.3.3.4</ecNumber>
    </recommendedName>
</protein>
<comment type="function">
    <text evidence="1 11">Catalyzes the 6-electron oxidation of protoporphyrinogen-IX to form protoporphyrin-IX.</text>
</comment>
<keyword evidence="6 11" id="KW-0274">FAD</keyword>
<comment type="subcellular location">
    <subcellularLocation>
        <location evidence="11">Mitochondrion inner membrane</location>
    </subcellularLocation>
</comment>
<evidence type="ECO:0000256" key="8">
    <source>
        <dbReference type="ARBA" id="ARBA00023133"/>
    </source>
</evidence>
<evidence type="ECO:0000256" key="11">
    <source>
        <dbReference type="RuleBase" id="RU367069"/>
    </source>
</evidence>
<dbReference type="PANTHER" id="PTHR42923">
    <property type="entry name" value="PROTOPORPHYRINOGEN OXIDASE"/>
    <property type="match status" value="1"/>
</dbReference>
<dbReference type="GO" id="GO:0005743">
    <property type="term" value="C:mitochondrial inner membrane"/>
    <property type="evidence" value="ECO:0007669"/>
    <property type="project" value="UniProtKB-SubCell"/>
</dbReference>
<dbReference type="PANTHER" id="PTHR42923:SF3">
    <property type="entry name" value="PROTOPORPHYRINOGEN OXIDASE"/>
    <property type="match status" value="1"/>
</dbReference>
<comment type="catalytic activity">
    <reaction evidence="10 11">
        <text>protoporphyrinogen IX + 3 O2 = protoporphyrin IX + 3 H2O2</text>
        <dbReference type="Rhea" id="RHEA:25576"/>
        <dbReference type="ChEBI" id="CHEBI:15379"/>
        <dbReference type="ChEBI" id="CHEBI:16240"/>
        <dbReference type="ChEBI" id="CHEBI:57306"/>
        <dbReference type="ChEBI" id="CHEBI:57307"/>
        <dbReference type="EC" id="1.3.3.4"/>
    </reaction>
</comment>
<dbReference type="EMBL" id="GEEE01003835">
    <property type="protein sequence ID" value="JAP59390.1"/>
    <property type="molecule type" value="Transcribed_RNA"/>
</dbReference>
<evidence type="ECO:0000256" key="4">
    <source>
        <dbReference type="ARBA" id="ARBA00012867"/>
    </source>
</evidence>
<keyword evidence="5 11" id="KW-0285">Flavoprotein</keyword>
<feature type="domain" description="Amine oxidase" evidence="12">
    <location>
        <begin position="12"/>
        <end position="512"/>
    </location>
</feature>
<dbReference type="InterPro" id="IPR002937">
    <property type="entry name" value="Amino_oxidase"/>
</dbReference>
<keyword evidence="8 11" id="KW-0350">Heme biosynthesis</keyword>
<comment type="cofactor">
    <cofactor evidence="11">
        <name>FAD</name>
        <dbReference type="ChEBI" id="CHEBI:57692"/>
    </cofactor>
    <text evidence="11">Binds 1 FAD per subunit.</text>
</comment>
<organism evidence="13">
    <name type="scientific">Schistocephalus solidus</name>
    <name type="common">Tapeworm</name>
    <dbReference type="NCBI Taxonomy" id="70667"/>
    <lineage>
        <taxon>Eukaryota</taxon>
        <taxon>Metazoa</taxon>
        <taxon>Spiralia</taxon>
        <taxon>Lophotrochozoa</taxon>
        <taxon>Platyhelminthes</taxon>
        <taxon>Cestoda</taxon>
        <taxon>Eucestoda</taxon>
        <taxon>Diphyllobothriidea</taxon>
        <taxon>Diphyllobothriidae</taxon>
        <taxon>Schistocephalus</taxon>
    </lineage>
</organism>
<evidence type="ECO:0000256" key="2">
    <source>
        <dbReference type="ARBA" id="ARBA00005073"/>
    </source>
</evidence>